<dbReference type="InterPro" id="IPR038702">
    <property type="entry name" value="Na/K_ATPase_sub_beta_sf"/>
</dbReference>
<evidence type="ECO:0000256" key="3">
    <source>
        <dbReference type="ARBA" id="ARBA00022692"/>
    </source>
</evidence>
<evidence type="ECO:0000256" key="4">
    <source>
        <dbReference type="ARBA" id="ARBA00022968"/>
    </source>
</evidence>
<dbReference type="GeneID" id="108568048"/>
<dbReference type="PANTHER" id="PTHR11523:SF31">
    <property type="entry name" value="AT04468P-RELATED"/>
    <property type="match status" value="1"/>
</dbReference>
<evidence type="ECO:0000313" key="10">
    <source>
        <dbReference type="RefSeq" id="XP_017784396.1"/>
    </source>
</evidence>
<dbReference type="InterPro" id="IPR000402">
    <property type="entry name" value="Na/K_ATPase_sub_beta"/>
</dbReference>
<organism evidence="8 9">
    <name type="scientific">Nicrophorus vespilloides</name>
    <name type="common">Boreal carrion beetle</name>
    <dbReference type="NCBI Taxonomy" id="110193"/>
    <lineage>
        <taxon>Eukaryota</taxon>
        <taxon>Metazoa</taxon>
        <taxon>Ecdysozoa</taxon>
        <taxon>Arthropoda</taxon>
        <taxon>Hexapoda</taxon>
        <taxon>Insecta</taxon>
        <taxon>Pterygota</taxon>
        <taxon>Neoptera</taxon>
        <taxon>Endopterygota</taxon>
        <taxon>Coleoptera</taxon>
        <taxon>Polyphaga</taxon>
        <taxon>Staphyliniformia</taxon>
        <taxon>Silphidae</taxon>
        <taxon>Nicrophorinae</taxon>
        <taxon>Nicrophorus</taxon>
    </lineage>
</organism>
<name>A0ABM1NC45_NICVS</name>
<comment type="similarity">
    <text evidence="2">Belongs to the X(+)/potassium ATPases subunit beta family.</text>
</comment>
<evidence type="ECO:0000256" key="1">
    <source>
        <dbReference type="ARBA" id="ARBA00004606"/>
    </source>
</evidence>
<keyword evidence="8" id="KW-1185">Reference proteome</keyword>
<keyword evidence="3 7" id="KW-0812">Transmembrane</keyword>
<proteinExistence type="inferred from homology"/>
<evidence type="ECO:0000256" key="5">
    <source>
        <dbReference type="ARBA" id="ARBA00022989"/>
    </source>
</evidence>
<feature type="transmembrane region" description="Helical" evidence="7">
    <location>
        <begin position="53"/>
        <end position="75"/>
    </location>
</feature>
<dbReference type="RefSeq" id="XP_017784395.1">
    <property type="nucleotide sequence ID" value="XM_017928906.1"/>
</dbReference>
<gene>
    <name evidence="9 10" type="primary">LOC108568048</name>
</gene>
<comment type="subcellular location">
    <subcellularLocation>
        <location evidence="1">Membrane</location>
        <topology evidence="1">Single-pass type II membrane protein</topology>
    </subcellularLocation>
</comment>
<evidence type="ECO:0000313" key="8">
    <source>
        <dbReference type="Proteomes" id="UP000695000"/>
    </source>
</evidence>
<dbReference type="Proteomes" id="UP000695000">
    <property type="component" value="Unplaced"/>
</dbReference>
<evidence type="ECO:0000256" key="2">
    <source>
        <dbReference type="ARBA" id="ARBA00005876"/>
    </source>
</evidence>
<evidence type="ECO:0000256" key="6">
    <source>
        <dbReference type="ARBA" id="ARBA00023136"/>
    </source>
</evidence>
<dbReference type="Pfam" id="PF00287">
    <property type="entry name" value="Na_K-ATPase"/>
    <property type="match status" value="1"/>
</dbReference>
<protein>
    <submittedName>
        <fullName evidence="9 10">Sodium/potassium-transporting ATPase subunit beta-1-like</fullName>
    </submittedName>
</protein>
<keyword evidence="5 7" id="KW-1133">Transmembrane helix</keyword>
<dbReference type="RefSeq" id="XP_017784396.1">
    <property type="nucleotide sequence ID" value="XM_017928907.1"/>
</dbReference>
<evidence type="ECO:0000313" key="9">
    <source>
        <dbReference type="RefSeq" id="XP_017784395.1"/>
    </source>
</evidence>
<sequence length="319" mass="36537">MAMRGKESENGMYEFPYMKPPQRSGWETFRSALYDSKNGTILGRNAKSWAQILTFYALFYIVLACLFAICMQAMLSTLNDKEPKWQLDNGLIGKNPGLGFRPIADRTEEGSLIWYNPKNKSSIEKWVKLTEDFLEPYLRNGTGSNKMSCDFDQPAKKGRVCDVDMNKFQSCGPAHSFGYSSTSPCIFLKLNRIINWVPEFYNDINDLPSDMPKQLVDTIKSKKPEERDQIWVTCAGEHPADKEHVSKFEYLPYLGFPGFYYPYTNDKAYLSPLVAVKIVTPKPNVVINIECRAWAKNINYRGGNQQREGSVHFEIMMDA</sequence>
<dbReference type="Gene3D" id="2.60.40.1660">
    <property type="entry name" value="Na, k-atpase alpha subunit"/>
    <property type="match status" value="1"/>
</dbReference>
<evidence type="ECO:0000256" key="7">
    <source>
        <dbReference type="SAM" id="Phobius"/>
    </source>
</evidence>
<reference evidence="9 10" key="1">
    <citation type="submission" date="2025-05" db="UniProtKB">
        <authorList>
            <consortium name="RefSeq"/>
        </authorList>
    </citation>
    <scope>IDENTIFICATION</scope>
    <source>
        <tissue evidence="9 10">Whole Larva</tissue>
    </source>
</reference>
<accession>A0ABM1NC45</accession>
<keyword evidence="6 7" id="KW-0472">Membrane</keyword>
<dbReference type="PANTHER" id="PTHR11523">
    <property type="entry name" value="SODIUM/POTASSIUM-DEPENDENT ATPASE BETA SUBUNIT"/>
    <property type="match status" value="1"/>
</dbReference>
<keyword evidence="4" id="KW-0735">Signal-anchor</keyword>